<name>A0A017SFX7_ASPRC</name>
<dbReference type="SUPFAM" id="SSF46689">
    <property type="entry name" value="Homeodomain-like"/>
    <property type="match status" value="1"/>
</dbReference>
<dbReference type="HOGENOM" id="CLU_006783_2_0_1"/>
<dbReference type="CDD" id="cd11655">
    <property type="entry name" value="rap1_myb-like"/>
    <property type="match status" value="1"/>
</dbReference>
<proteinExistence type="inferred from homology"/>
<evidence type="ECO:0000256" key="5">
    <source>
        <dbReference type="ARBA" id="ARBA00023159"/>
    </source>
</evidence>
<dbReference type="Pfam" id="PF08914">
    <property type="entry name" value="Myb_Rap1"/>
    <property type="match status" value="1"/>
</dbReference>
<evidence type="ECO:0000256" key="4">
    <source>
        <dbReference type="ARBA" id="ARBA00023015"/>
    </source>
</evidence>
<dbReference type="InterPro" id="IPR009057">
    <property type="entry name" value="Homeodomain-like_sf"/>
</dbReference>
<organism evidence="13 14">
    <name type="scientific">Aspergillus ruber (strain CBS 135680)</name>
    <dbReference type="NCBI Taxonomy" id="1388766"/>
    <lineage>
        <taxon>Eukaryota</taxon>
        <taxon>Fungi</taxon>
        <taxon>Dikarya</taxon>
        <taxon>Ascomycota</taxon>
        <taxon>Pezizomycotina</taxon>
        <taxon>Eurotiomycetes</taxon>
        <taxon>Eurotiomycetidae</taxon>
        <taxon>Eurotiales</taxon>
        <taxon>Aspergillaceae</taxon>
        <taxon>Aspergillus</taxon>
        <taxon>Aspergillus subgen. Aspergillus</taxon>
    </lineage>
</organism>
<dbReference type="InterPro" id="IPR038104">
    <property type="entry name" value="Rap1_C_sf"/>
</dbReference>
<dbReference type="AlphaFoldDB" id="A0A017SFX7"/>
<feature type="compositionally biased region" description="Basic and acidic residues" evidence="9">
    <location>
        <begin position="257"/>
        <end position="285"/>
    </location>
</feature>
<dbReference type="GO" id="GO:0031848">
    <property type="term" value="P:protection from non-homologous end joining at telomere"/>
    <property type="evidence" value="ECO:0007669"/>
    <property type="project" value="TreeGrafter"/>
</dbReference>
<dbReference type="InterPro" id="IPR001357">
    <property type="entry name" value="BRCT_dom"/>
</dbReference>
<feature type="region of interest" description="Disordered" evidence="9">
    <location>
        <begin position="228"/>
        <end position="322"/>
    </location>
</feature>
<evidence type="ECO:0000256" key="9">
    <source>
        <dbReference type="SAM" id="MobiDB-lite"/>
    </source>
</evidence>
<keyword evidence="2 8" id="KW-0158">Chromosome</keyword>
<evidence type="ECO:0000259" key="10">
    <source>
        <dbReference type="Pfam" id="PF08914"/>
    </source>
</evidence>
<protein>
    <recommendedName>
        <fullName evidence="8">DNA-binding protein RAP1</fullName>
    </recommendedName>
</protein>
<evidence type="ECO:0000313" key="14">
    <source>
        <dbReference type="Proteomes" id="UP000019804"/>
    </source>
</evidence>
<feature type="domain" description="BRCT" evidence="12">
    <location>
        <begin position="17"/>
        <end position="91"/>
    </location>
</feature>
<comment type="function">
    <text evidence="8">Involved in the regulation of telomere length, clustering and has a specific role in telomere position effect (TPE).</text>
</comment>
<evidence type="ECO:0000256" key="6">
    <source>
        <dbReference type="ARBA" id="ARBA00023163"/>
    </source>
</evidence>
<evidence type="ECO:0000256" key="8">
    <source>
        <dbReference type="RuleBase" id="RU367107"/>
    </source>
</evidence>
<dbReference type="GO" id="GO:0070187">
    <property type="term" value="C:shelterin complex"/>
    <property type="evidence" value="ECO:0007669"/>
    <property type="project" value="TreeGrafter"/>
</dbReference>
<dbReference type="InterPro" id="IPR036420">
    <property type="entry name" value="BRCT_dom_sf"/>
</dbReference>
<dbReference type="PANTHER" id="PTHR16466">
    <property type="entry name" value="TELOMERE REPEAT-BINDING FACTOR 2-INTERACTING PROTEIN 1"/>
    <property type="match status" value="1"/>
</dbReference>
<feature type="region of interest" description="Disordered" evidence="9">
    <location>
        <begin position="167"/>
        <end position="214"/>
    </location>
</feature>
<dbReference type="GO" id="GO:0042162">
    <property type="term" value="F:telomeric DNA binding"/>
    <property type="evidence" value="ECO:0007669"/>
    <property type="project" value="TreeGrafter"/>
</dbReference>
<dbReference type="Gene3D" id="1.10.10.2170">
    <property type="match status" value="1"/>
</dbReference>
<dbReference type="InterPro" id="IPR021661">
    <property type="entry name" value="Rap1_C"/>
</dbReference>
<keyword evidence="5" id="KW-0010">Activator</keyword>
<feature type="compositionally biased region" description="Basic and acidic residues" evidence="9">
    <location>
        <begin position="298"/>
        <end position="312"/>
    </location>
</feature>
<feature type="compositionally biased region" description="Polar residues" evidence="9">
    <location>
        <begin position="179"/>
        <end position="191"/>
    </location>
</feature>
<evidence type="ECO:0000259" key="12">
    <source>
        <dbReference type="Pfam" id="PF16589"/>
    </source>
</evidence>
<gene>
    <name evidence="13" type="ORF">EURHEDRAFT_386489</name>
</gene>
<comment type="similarity">
    <text evidence="1 8">Belongs to the RAP1 family.</text>
</comment>
<dbReference type="Gene3D" id="1.10.10.60">
    <property type="entry name" value="Homeodomain-like"/>
    <property type="match status" value="1"/>
</dbReference>
<comment type="subunit">
    <text evidence="8">Homodimer.</text>
</comment>
<dbReference type="STRING" id="1388766.A0A017SFX7"/>
<keyword evidence="3 8" id="KW-0779">Telomere</keyword>
<keyword evidence="7 8" id="KW-0539">Nucleus</keyword>
<feature type="domain" description="TERF2-interacting telomeric protein 1 Myb" evidence="10">
    <location>
        <begin position="114"/>
        <end position="173"/>
    </location>
</feature>
<dbReference type="Pfam" id="PF16589">
    <property type="entry name" value="BRCT_2"/>
    <property type="match status" value="1"/>
</dbReference>
<feature type="domain" description="TRF2-interacting telomeric protein/Rap1 C-terminal" evidence="11">
    <location>
        <begin position="367"/>
        <end position="440"/>
    </location>
</feature>
<evidence type="ECO:0000313" key="13">
    <source>
        <dbReference type="EMBL" id="EYE95170.1"/>
    </source>
</evidence>
<keyword evidence="14" id="KW-1185">Reference proteome</keyword>
<dbReference type="InterPro" id="IPR015010">
    <property type="entry name" value="TERF2IP_Myb"/>
</dbReference>
<dbReference type="Pfam" id="PF11626">
    <property type="entry name" value="Rap1_C"/>
    <property type="match status" value="1"/>
</dbReference>
<dbReference type="CDD" id="cd11653">
    <property type="entry name" value="rap1_RCT"/>
    <property type="match status" value="1"/>
</dbReference>
<reference evidence="14" key="1">
    <citation type="journal article" date="2014" name="Nat. Commun.">
        <title>Genomic adaptations of the halophilic Dead Sea filamentous fungus Eurotium rubrum.</title>
        <authorList>
            <person name="Kis-Papo T."/>
            <person name="Weig A.R."/>
            <person name="Riley R."/>
            <person name="Persoh D."/>
            <person name="Salamov A."/>
            <person name="Sun H."/>
            <person name="Lipzen A."/>
            <person name="Wasser S.P."/>
            <person name="Rambold G."/>
            <person name="Grigoriev I.V."/>
            <person name="Nevo E."/>
        </authorList>
    </citation>
    <scope>NUCLEOTIDE SEQUENCE [LARGE SCALE GENOMIC DNA]</scope>
    <source>
        <strain evidence="14">CBS 135680</strain>
    </source>
</reference>
<evidence type="ECO:0000256" key="7">
    <source>
        <dbReference type="ARBA" id="ARBA00023242"/>
    </source>
</evidence>
<sequence length="454" mass="51547">MGAEDGANNSNQGSDILFRGKKFWLSQNIPQKSRFKELITEHGGIVKLQDKDADVKLVDHKRKNLPSDTYSYKYIEDSIRNKRLARLEDYHAGPSPQRPVGATYIPSRGVKVIYSMEDDQLLWDYVQQFEGKTGVAIGGNKIYQDLAAKNPRHTWQSYRDRYLKRLRGQPRPGGMEGSAAQTSDSGPSSSVPPRDPKPARSHRQSPASTTGRVPIVYEIGVDKAFSRAPSMNAEERPWQRIDPVANNPDDRKRKRSSNAEHTDRSQSRQQESPEQKRRRAPEPAAREIWTPQTTHQAETTEYRNDKEPEREQQNQSEQPENEVDSLFLELPFFPATPTPEPEEEQSLQPDIDDWIDDHIHSGRAKNDAQVIEALRFTSMDPGLADTILDNLVAGKGIPDDMPGVWTPEDDRCLEGANARDIERVLKKHGTEYFNVRWEYLGLARDAGLEDPGDQ</sequence>
<dbReference type="GeneID" id="63694810"/>
<dbReference type="Proteomes" id="UP000019804">
    <property type="component" value="Unassembled WGS sequence"/>
</dbReference>
<dbReference type="GO" id="GO:0010833">
    <property type="term" value="P:telomere maintenance via telomere lengthening"/>
    <property type="evidence" value="ECO:0007669"/>
    <property type="project" value="UniProtKB-UniRule"/>
</dbReference>
<evidence type="ECO:0000256" key="2">
    <source>
        <dbReference type="ARBA" id="ARBA00022454"/>
    </source>
</evidence>
<accession>A0A017SFX7</accession>
<dbReference type="PANTHER" id="PTHR16466:SF6">
    <property type="entry name" value="TELOMERIC REPEAT-BINDING FACTOR 2-INTERACTING PROTEIN 1"/>
    <property type="match status" value="1"/>
</dbReference>
<evidence type="ECO:0000256" key="1">
    <source>
        <dbReference type="ARBA" id="ARBA00010467"/>
    </source>
</evidence>
<comment type="subcellular location">
    <subcellularLocation>
        <location evidence="8">Nucleus</location>
    </subcellularLocation>
    <subcellularLocation>
        <location evidence="8">Chromosome</location>
        <location evidence="8">Telomere</location>
    </subcellularLocation>
</comment>
<dbReference type="EMBL" id="KK088423">
    <property type="protein sequence ID" value="EYE95170.1"/>
    <property type="molecule type" value="Genomic_DNA"/>
</dbReference>
<dbReference type="InterPro" id="IPR039595">
    <property type="entry name" value="TE2IP/Rap1"/>
</dbReference>
<evidence type="ECO:0000259" key="11">
    <source>
        <dbReference type="Pfam" id="PF11626"/>
    </source>
</evidence>
<dbReference type="OrthoDB" id="435460at2759"/>
<evidence type="ECO:0000256" key="3">
    <source>
        <dbReference type="ARBA" id="ARBA00022895"/>
    </source>
</evidence>
<keyword evidence="6" id="KW-0804">Transcription</keyword>
<dbReference type="Gene3D" id="3.40.50.10190">
    <property type="entry name" value="BRCT domain"/>
    <property type="match status" value="1"/>
</dbReference>
<dbReference type="RefSeq" id="XP_040638858.1">
    <property type="nucleotide sequence ID" value="XM_040779686.1"/>
</dbReference>
<keyword evidence="4" id="KW-0805">Transcription regulation</keyword>